<evidence type="ECO:0000256" key="2">
    <source>
        <dbReference type="ARBA" id="ARBA00022801"/>
    </source>
</evidence>
<feature type="binding site" evidence="3">
    <location>
        <position position="106"/>
    </location>
    <ligand>
        <name>a divalent metal cation</name>
        <dbReference type="ChEBI" id="CHEBI:60240"/>
        <label>1</label>
    </ligand>
</feature>
<evidence type="ECO:0000256" key="3">
    <source>
        <dbReference type="PIRSR" id="PIRSR005902-1"/>
    </source>
</evidence>
<accession>A0A1F7VFY0</accession>
<dbReference type="InterPro" id="IPR018228">
    <property type="entry name" value="DNase_TatD-rel_CS"/>
</dbReference>
<reference evidence="4 5" key="1">
    <citation type="journal article" date="2016" name="Nat. Commun.">
        <title>Thousands of microbial genomes shed light on interconnected biogeochemical processes in an aquifer system.</title>
        <authorList>
            <person name="Anantharaman K."/>
            <person name="Brown C.T."/>
            <person name="Hug L.A."/>
            <person name="Sharon I."/>
            <person name="Castelle C.J."/>
            <person name="Probst A.J."/>
            <person name="Thomas B.C."/>
            <person name="Singh A."/>
            <person name="Wilkins M.J."/>
            <person name="Karaoz U."/>
            <person name="Brodie E.L."/>
            <person name="Williams K.H."/>
            <person name="Hubbard S.S."/>
            <person name="Banfield J.F."/>
        </authorList>
    </citation>
    <scope>NUCLEOTIDE SEQUENCE [LARGE SCALE GENOMIC DNA]</scope>
</reference>
<proteinExistence type="predicted"/>
<comment type="caution">
    <text evidence="4">The sequence shown here is derived from an EMBL/GenBank/DDBJ whole genome shotgun (WGS) entry which is preliminary data.</text>
</comment>
<evidence type="ECO:0000313" key="5">
    <source>
        <dbReference type="Proteomes" id="UP000176678"/>
    </source>
</evidence>
<feature type="binding site" evidence="3">
    <location>
        <position position="174"/>
    </location>
    <ligand>
        <name>a divalent metal cation</name>
        <dbReference type="ChEBI" id="CHEBI:60240"/>
        <label>2</label>
    </ligand>
</feature>
<dbReference type="GO" id="GO:0016788">
    <property type="term" value="F:hydrolase activity, acting on ester bonds"/>
    <property type="evidence" value="ECO:0007669"/>
    <property type="project" value="InterPro"/>
</dbReference>
<dbReference type="GO" id="GO:0004536">
    <property type="term" value="F:DNA nuclease activity"/>
    <property type="evidence" value="ECO:0007669"/>
    <property type="project" value="InterPro"/>
</dbReference>
<sequence length="284" mass="32104">MSYFDTHCHLHFKAFDQDRDEVLVRCNERSMRMIAVGTQRDTSRAALELAQKNPGYIFASVGLHPVHLHPRFVDEQEGAFVSREEDFDANYYRALARAPEVVAIGETGLDFYHMPDDVPRDVVIKKQHDVFLAHIALAQEVGKPLIIHCREAYRELADVIERQYGANIVRGTVHCFTGNEEEVERLIALGFYIGFTGVITFPPKASNPETQARLLEAVRRVPLERLLVETDAPYLAPAAYRGKKCEPWMVEEVVKKIAELKEIDASVVEAATAENAANLFIQKP</sequence>
<feature type="binding site" evidence="3">
    <location>
        <position position="148"/>
    </location>
    <ligand>
        <name>a divalent metal cation</name>
        <dbReference type="ChEBI" id="CHEBI:60240"/>
        <label>2</label>
    </ligand>
</feature>
<gene>
    <name evidence="4" type="ORF">A3H75_02170</name>
</gene>
<evidence type="ECO:0000256" key="1">
    <source>
        <dbReference type="ARBA" id="ARBA00022723"/>
    </source>
</evidence>
<dbReference type="PIRSF" id="PIRSF005902">
    <property type="entry name" value="DNase_TatD"/>
    <property type="match status" value="1"/>
</dbReference>
<dbReference type="FunFam" id="3.20.20.140:FF:000005">
    <property type="entry name" value="TatD family hydrolase"/>
    <property type="match status" value="1"/>
</dbReference>
<dbReference type="PROSITE" id="PS01091">
    <property type="entry name" value="TATD_3"/>
    <property type="match status" value="1"/>
</dbReference>
<dbReference type="NCBIfam" id="TIGR00010">
    <property type="entry name" value="YchF/TatD family DNA exonuclease"/>
    <property type="match status" value="1"/>
</dbReference>
<dbReference type="PANTHER" id="PTHR46124:SF2">
    <property type="entry name" value="D-AMINOACYL-TRNA DEACYLASE"/>
    <property type="match status" value="1"/>
</dbReference>
<dbReference type="Gene3D" id="3.20.20.140">
    <property type="entry name" value="Metal-dependent hydrolases"/>
    <property type="match status" value="1"/>
</dbReference>
<name>A0A1F7VFY0_9BACT</name>
<dbReference type="CDD" id="cd01310">
    <property type="entry name" value="TatD_DNAse"/>
    <property type="match status" value="1"/>
</dbReference>
<keyword evidence="2" id="KW-0378">Hydrolase</keyword>
<dbReference type="EMBL" id="MGES01000006">
    <property type="protein sequence ID" value="OGL89353.1"/>
    <property type="molecule type" value="Genomic_DNA"/>
</dbReference>
<feature type="binding site" evidence="3">
    <location>
        <position position="9"/>
    </location>
    <ligand>
        <name>a divalent metal cation</name>
        <dbReference type="ChEBI" id="CHEBI:60240"/>
        <label>1</label>
    </ligand>
</feature>
<dbReference type="PANTHER" id="PTHR46124">
    <property type="entry name" value="D-AMINOACYL-TRNA DEACYLASE"/>
    <property type="match status" value="1"/>
</dbReference>
<keyword evidence="1 3" id="KW-0479">Metal-binding</keyword>
<dbReference type="STRING" id="1802410.A3H75_02170"/>
<feature type="binding site" evidence="3">
    <location>
        <position position="231"/>
    </location>
    <ligand>
        <name>a divalent metal cation</name>
        <dbReference type="ChEBI" id="CHEBI:60240"/>
        <label>1</label>
    </ligand>
</feature>
<organism evidence="4 5">
    <name type="scientific">Candidatus Uhrbacteria bacterium RIFCSPLOWO2_02_FULL_51_9</name>
    <dbReference type="NCBI Taxonomy" id="1802410"/>
    <lineage>
        <taxon>Bacteria</taxon>
        <taxon>Candidatus Uhriibacteriota</taxon>
    </lineage>
</organism>
<dbReference type="AlphaFoldDB" id="A0A1F7VFY0"/>
<feature type="binding site" evidence="3">
    <location>
        <position position="7"/>
    </location>
    <ligand>
        <name>a divalent metal cation</name>
        <dbReference type="ChEBI" id="CHEBI:60240"/>
        <label>1</label>
    </ligand>
</feature>
<evidence type="ECO:0000313" key="4">
    <source>
        <dbReference type="EMBL" id="OGL89353.1"/>
    </source>
</evidence>
<dbReference type="Proteomes" id="UP000176678">
    <property type="component" value="Unassembled WGS sequence"/>
</dbReference>
<protein>
    <recommendedName>
        <fullName evidence="6">Hydrolase TatD</fullName>
    </recommendedName>
</protein>
<dbReference type="InterPro" id="IPR032466">
    <property type="entry name" value="Metal_Hydrolase"/>
</dbReference>
<dbReference type="InterPro" id="IPR015991">
    <property type="entry name" value="TatD/YcfH-like"/>
</dbReference>
<evidence type="ECO:0008006" key="6">
    <source>
        <dbReference type="Google" id="ProtNLM"/>
    </source>
</evidence>
<dbReference type="InterPro" id="IPR001130">
    <property type="entry name" value="TatD-like"/>
</dbReference>
<dbReference type="Pfam" id="PF01026">
    <property type="entry name" value="TatD_DNase"/>
    <property type="match status" value="1"/>
</dbReference>
<dbReference type="GO" id="GO:0046872">
    <property type="term" value="F:metal ion binding"/>
    <property type="evidence" value="ECO:0007669"/>
    <property type="project" value="UniProtKB-KW"/>
</dbReference>
<dbReference type="SUPFAM" id="SSF51556">
    <property type="entry name" value="Metallo-dependent hydrolases"/>
    <property type="match status" value="1"/>
</dbReference>